<protein>
    <submittedName>
        <fullName evidence="1">Uncharacterized protein</fullName>
    </submittedName>
</protein>
<dbReference type="OrthoDB" id="7033331at2"/>
<accession>A0A5C5QN18</accession>
<dbReference type="Proteomes" id="UP000317951">
    <property type="component" value="Unassembled WGS sequence"/>
</dbReference>
<name>A0A5C5QN18_9PSED</name>
<dbReference type="AlphaFoldDB" id="A0A5C5QN18"/>
<proteinExistence type="predicted"/>
<comment type="caution">
    <text evidence="1">The sequence shown here is derived from an EMBL/GenBank/DDBJ whole genome shotgun (WGS) entry which is preliminary data.</text>
</comment>
<organism evidence="1 2">
    <name type="scientific">Pseudomonas extremaustralis</name>
    <dbReference type="NCBI Taxonomy" id="359110"/>
    <lineage>
        <taxon>Bacteria</taxon>
        <taxon>Pseudomonadati</taxon>
        <taxon>Pseudomonadota</taxon>
        <taxon>Gammaproteobacteria</taxon>
        <taxon>Pseudomonadales</taxon>
        <taxon>Pseudomonadaceae</taxon>
        <taxon>Pseudomonas</taxon>
    </lineage>
</organism>
<dbReference type="EMBL" id="VFET01000003">
    <property type="protein sequence ID" value="TWS06464.1"/>
    <property type="molecule type" value="Genomic_DNA"/>
</dbReference>
<reference evidence="1 2" key="1">
    <citation type="submission" date="2019-06" db="EMBL/GenBank/DDBJ databases">
        <title>Pseudomonas bimorpha sp. nov. isolated from bovine raw milk and skim milk concentrate.</title>
        <authorList>
            <person name="Hofmann K."/>
            <person name="Huptas C."/>
            <person name="Doll E."/>
            <person name="Scherer S."/>
            <person name="Wenning M."/>
        </authorList>
    </citation>
    <scope>NUCLEOTIDE SEQUENCE [LARGE SCALE GENOMIC DNA]</scope>
    <source>
        <strain evidence="1 2">DSM 17835</strain>
    </source>
</reference>
<gene>
    <name evidence="1" type="ORF">FIV36_04885</name>
</gene>
<evidence type="ECO:0000313" key="2">
    <source>
        <dbReference type="Proteomes" id="UP000317951"/>
    </source>
</evidence>
<evidence type="ECO:0000313" key="1">
    <source>
        <dbReference type="EMBL" id="TWS06464.1"/>
    </source>
</evidence>
<sequence>MKSAHGVGPVVIGFMQVAAMVRGGAGGLQSGEGGLWAMIERNCAGLIRQLPAGGGRCLLSGLTVDSRVSSAYFRRDGSIFFRCSGETISWALDQIWVTFYRPTMNLAGTWSMSATRRTLWISMPLS</sequence>